<reference evidence="3 4" key="1">
    <citation type="journal article" date="2015" name="Microbiome">
        <title>Genomic resolution of linkages in carbon, nitrogen, and sulfur cycling among widespread estuary sediment bacteria.</title>
        <authorList>
            <person name="Baker B.J."/>
            <person name="Lazar C.S."/>
            <person name="Teske A.P."/>
            <person name="Dick G.J."/>
        </authorList>
    </citation>
    <scope>NUCLEOTIDE SEQUENCE [LARGE SCALE GENOMIC DNA]</scope>
    <source>
        <strain evidence="3">DG_24</strain>
    </source>
</reference>
<dbReference type="InterPro" id="IPR041916">
    <property type="entry name" value="Anti_sigma_zinc_sf"/>
</dbReference>
<evidence type="ECO:0000256" key="1">
    <source>
        <dbReference type="SAM" id="Phobius"/>
    </source>
</evidence>
<feature type="domain" description="Putative zinc-finger" evidence="2">
    <location>
        <begin position="5"/>
        <end position="37"/>
    </location>
</feature>
<dbReference type="InterPro" id="IPR027383">
    <property type="entry name" value="Znf_put"/>
</dbReference>
<gene>
    <name evidence="3" type="ORF">AMJ39_09180</name>
</gene>
<keyword evidence="1" id="KW-1133">Transmembrane helix</keyword>
<organism evidence="3 4">
    <name type="scientific">candidate division TA06 bacterium DG_24</name>
    <dbReference type="NCBI Taxonomy" id="1703770"/>
    <lineage>
        <taxon>Bacteria</taxon>
        <taxon>Bacteria division TA06</taxon>
    </lineage>
</organism>
<feature type="transmembrane region" description="Helical" evidence="1">
    <location>
        <begin position="115"/>
        <end position="133"/>
    </location>
</feature>
<evidence type="ECO:0000259" key="2">
    <source>
        <dbReference type="Pfam" id="PF13490"/>
    </source>
</evidence>
<dbReference type="AlphaFoldDB" id="A0A0S7WPM3"/>
<dbReference type="STRING" id="1703770.AMJ39_09180"/>
<dbReference type="Pfam" id="PF13490">
    <property type="entry name" value="zf-HC2"/>
    <property type="match status" value="1"/>
</dbReference>
<keyword evidence="1" id="KW-0472">Membrane</keyword>
<keyword evidence="1" id="KW-0812">Transmembrane</keyword>
<dbReference type="Gene3D" id="1.10.10.1320">
    <property type="entry name" value="Anti-sigma factor, zinc-finger domain"/>
    <property type="match status" value="1"/>
</dbReference>
<dbReference type="Proteomes" id="UP000052008">
    <property type="component" value="Unassembled WGS sequence"/>
</dbReference>
<dbReference type="EMBL" id="LIZS01000093">
    <property type="protein sequence ID" value="KPJ51849.1"/>
    <property type="molecule type" value="Genomic_DNA"/>
</dbReference>
<protein>
    <recommendedName>
        <fullName evidence="2">Putative zinc-finger domain-containing protein</fullName>
    </recommendedName>
</protein>
<accession>A0A0S7WPM3</accession>
<evidence type="ECO:0000313" key="4">
    <source>
        <dbReference type="Proteomes" id="UP000052008"/>
    </source>
</evidence>
<name>A0A0S7WPM3_UNCT6</name>
<evidence type="ECO:0000313" key="3">
    <source>
        <dbReference type="EMBL" id="KPJ51849.1"/>
    </source>
</evidence>
<proteinExistence type="predicted"/>
<comment type="caution">
    <text evidence="3">The sequence shown here is derived from an EMBL/GenBank/DDBJ whole genome shotgun (WGS) entry which is preliminary data.</text>
</comment>
<sequence>MRDRHIAERLTAYVDGQLSSEERRQVEEHLARCSACRHELETLGRLWTFIDDGLRAKVEDEEPIPALWPAIAVRIERERIRRRRWLLPWMELWWRLRDSLRPLQWARSPGWRTPYAYALASAIILGFLAGAGLEYGASMPQGSETIATTQVEVLEPADYSSLIELPEESFASLFFGADGANSSGSLNSEIEREGT</sequence>